<dbReference type="AlphaFoldDB" id="A0A5N7DBP4"/>
<dbReference type="GeneID" id="43666920"/>
<name>A0A5N7DBP4_9EURO</name>
<sequence>MNNLIAPQRPHQDMQNVIPNPPYSQSDTQRLPLIRRGLCISLVPQMHGLLEERSIHVRHHTVRVRISTSKQSQQRETYQRHGKGSGAA</sequence>
<dbReference type="EMBL" id="ML736779">
    <property type="protein sequence ID" value="KAE8403198.1"/>
    <property type="molecule type" value="Genomic_DNA"/>
</dbReference>
<evidence type="ECO:0000313" key="3">
    <source>
        <dbReference type="Proteomes" id="UP000325579"/>
    </source>
</evidence>
<evidence type="ECO:0000256" key="1">
    <source>
        <dbReference type="SAM" id="MobiDB-lite"/>
    </source>
</evidence>
<keyword evidence="3" id="KW-1185">Reference proteome</keyword>
<proteinExistence type="predicted"/>
<dbReference type="Proteomes" id="UP000325579">
    <property type="component" value="Unassembled WGS sequence"/>
</dbReference>
<feature type="region of interest" description="Disordered" evidence="1">
    <location>
        <begin position="1"/>
        <end position="28"/>
    </location>
</feature>
<evidence type="ECO:0000313" key="2">
    <source>
        <dbReference type="EMBL" id="KAE8403198.1"/>
    </source>
</evidence>
<accession>A0A5N7DBP4</accession>
<feature type="compositionally biased region" description="Polar residues" evidence="1">
    <location>
        <begin position="13"/>
        <end position="28"/>
    </location>
</feature>
<feature type="compositionally biased region" description="Polar residues" evidence="1">
    <location>
        <begin position="66"/>
        <end position="76"/>
    </location>
</feature>
<feature type="region of interest" description="Disordered" evidence="1">
    <location>
        <begin position="63"/>
        <end position="88"/>
    </location>
</feature>
<dbReference type="RefSeq" id="XP_031940517.1">
    <property type="nucleotide sequence ID" value="XM_032082229.1"/>
</dbReference>
<reference evidence="2 3" key="1">
    <citation type="submission" date="2019-04" db="EMBL/GenBank/DDBJ databases">
        <authorList>
            <consortium name="DOE Joint Genome Institute"/>
            <person name="Mondo S."/>
            <person name="Kjaerbolling I."/>
            <person name="Vesth T."/>
            <person name="Frisvad J.C."/>
            <person name="Nybo J.L."/>
            <person name="Theobald S."/>
            <person name="Kildgaard S."/>
            <person name="Isbrandt T."/>
            <person name="Kuo A."/>
            <person name="Sato A."/>
            <person name="Lyhne E.K."/>
            <person name="Kogle M.E."/>
            <person name="Wiebenga A."/>
            <person name="Kun R.S."/>
            <person name="Lubbers R.J."/>
            <person name="Makela M.R."/>
            <person name="Barry K."/>
            <person name="Chovatia M."/>
            <person name="Clum A."/>
            <person name="Daum C."/>
            <person name="Haridas S."/>
            <person name="He G."/>
            <person name="LaButti K."/>
            <person name="Lipzen A."/>
            <person name="Riley R."/>
            <person name="Salamov A."/>
            <person name="Simmons B.A."/>
            <person name="Magnuson J.K."/>
            <person name="Henrissat B."/>
            <person name="Mortensen U.H."/>
            <person name="Larsen T.O."/>
            <person name="Devries R.P."/>
            <person name="Grigoriev I.V."/>
            <person name="Machida M."/>
            <person name="Baker S.E."/>
            <person name="Andersen M.R."/>
            <person name="Cantor M.N."/>
            <person name="Hua S.X."/>
        </authorList>
    </citation>
    <scope>NUCLEOTIDE SEQUENCE [LARGE SCALE GENOMIC DNA]</scope>
    <source>
        <strain evidence="2 3">CBS 119388</strain>
    </source>
</reference>
<organism evidence="2 3">
    <name type="scientific">Aspergillus pseudonomiae</name>
    <dbReference type="NCBI Taxonomy" id="1506151"/>
    <lineage>
        <taxon>Eukaryota</taxon>
        <taxon>Fungi</taxon>
        <taxon>Dikarya</taxon>
        <taxon>Ascomycota</taxon>
        <taxon>Pezizomycotina</taxon>
        <taxon>Eurotiomycetes</taxon>
        <taxon>Eurotiomycetidae</taxon>
        <taxon>Eurotiales</taxon>
        <taxon>Aspergillaceae</taxon>
        <taxon>Aspergillus</taxon>
        <taxon>Aspergillus subgen. Circumdati</taxon>
    </lineage>
</organism>
<protein>
    <submittedName>
        <fullName evidence="2">Uncharacterized protein</fullName>
    </submittedName>
</protein>
<gene>
    <name evidence="2" type="ORF">BDV37DRAFT_250865</name>
</gene>